<gene>
    <name evidence="1" type="ORF">J2Z64_000364</name>
</gene>
<keyword evidence="2" id="KW-1185">Reference proteome</keyword>
<proteinExistence type="predicted"/>
<organism evidence="1 2">
    <name type="scientific">Oceanobacillus polygoni</name>
    <dbReference type="NCBI Taxonomy" id="1235259"/>
    <lineage>
        <taxon>Bacteria</taxon>
        <taxon>Bacillati</taxon>
        <taxon>Bacillota</taxon>
        <taxon>Bacilli</taxon>
        <taxon>Bacillales</taxon>
        <taxon>Bacillaceae</taxon>
        <taxon>Oceanobacillus</taxon>
    </lineage>
</organism>
<evidence type="ECO:0000313" key="1">
    <source>
        <dbReference type="EMBL" id="MBP2076153.1"/>
    </source>
</evidence>
<evidence type="ECO:0000313" key="2">
    <source>
        <dbReference type="Proteomes" id="UP001138793"/>
    </source>
</evidence>
<accession>A0A9X1CEF7</accession>
<comment type="caution">
    <text evidence="1">The sequence shown here is derived from an EMBL/GenBank/DDBJ whole genome shotgun (WGS) entry which is preliminary data.</text>
</comment>
<dbReference type="EMBL" id="JAGGMB010000001">
    <property type="protein sequence ID" value="MBP2076153.1"/>
    <property type="molecule type" value="Genomic_DNA"/>
</dbReference>
<sequence length="61" mass="6559">MLSHGDVAMFLQSSASSRQVIDNAPFEVGITFLPHPEDKERQGVVIGGESLWMVDGKGSAE</sequence>
<protein>
    <submittedName>
        <fullName evidence="1">ABC-type glycerol-3-phosphate transport system substrate-binding protein</fullName>
    </submittedName>
</protein>
<dbReference type="Gene3D" id="3.40.190.10">
    <property type="entry name" value="Periplasmic binding protein-like II"/>
    <property type="match status" value="2"/>
</dbReference>
<dbReference type="SUPFAM" id="SSF53850">
    <property type="entry name" value="Periplasmic binding protein-like II"/>
    <property type="match status" value="1"/>
</dbReference>
<reference evidence="1" key="1">
    <citation type="submission" date="2021-03" db="EMBL/GenBank/DDBJ databases">
        <title>Genomic Encyclopedia of Type Strains, Phase IV (KMG-IV): sequencing the most valuable type-strain genomes for metagenomic binning, comparative biology and taxonomic classification.</title>
        <authorList>
            <person name="Goeker M."/>
        </authorList>
    </citation>
    <scope>NUCLEOTIDE SEQUENCE</scope>
    <source>
        <strain evidence="1">DSM 107338</strain>
    </source>
</reference>
<dbReference type="Proteomes" id="UP001138793">
    <property type="component" value="Unassembled WGS sequence"/>
</dbReference>
<name>A0A9X1CEF7_9BACI</name>
<dbReference type="AlphaFoldDB" id="A0A9X1CEF7"/>